<name>A0A9D4UBY7_ADICA</name>
<proteinExistence type="predicted"/>
<organism evidence="1 2">
    <name type="scientific">Adiantum capillus-veneris</name>
    <name type="common">Maidenhair fern</name>
    <dbReference type="NCBI Taxonomy" id="13818"/>
    <lineage>
        <taxon>Eukaryota</taxon>
        <taxon>Viridiplantae</taxon>
        <taxon>Streptophyta</taxon>
        <taxon>Embryophyta</taxon>
        <taxon>Tracheophyta</taxon>
        <taxon>Polypodiopsida</taxon>
        <taxon>Polypodiidae</taxon>
        <taxon>Polypodiales</taxon>
        <taxon>Pteridineae</taxon>
        <taxon>Pteridaceae</taxon>
        <taxon>Vittarioideae</taxon>
        <taxon>Adiantum</taxon>
    </lineage>
</organism>
<sequence length="110" mass="12141">MARSALYILKGRSWVLKTACSKPCAASAMYKGRSMSSLHLVEESNPQMHVELRPDLDGSLLEDSSGARRLVPTDQDVMSRQKFGQTALTVFKWAATQSGLNLLSTHLTRC</sequence>
<gene>
    <name evidence="1" type="ORF">GOP47_0020916</name>
</gene>
<dbReference type="Proteomes" id="UP000886520">
    <property type="component" value="Chromosome 20"/>
</dbReference>
<accession>A0A9D4UBY7</accession>
<dbReference type="AlphaFoldDB" id="A0A9D4UBY7"/>
<dbReference type="EMBL" id="JABFUD020000020">
    <property type="protein sequence ID" value="KAI5064246.1"/>
    <property type="molecule type" value="Genomic_DNA"/>
</dbReference>
<evidence type="ECO:0000313" key="1">
    <source>
        <dbReference type="EMBL" id="KAI5064246.1"/>
    </source>
</evidence>
<keyword evidence="2" id="KW-1185">Reference proteome</keyword>
<comment type="caution">
    <text evidence="1">The sequence shown here is derived from an EMBL/GenBank/DDBJ whole genome shotgun (WGS) entry which is preliminary data.</text>
</comment>
<protein>
    <submittedName>
        <fullName evidence="1">Uncharacterized protein</fullName>
    </submittedName>
</protein>
<reference evidence="1" key="1">
    <citation type="submission" date="2021-01" db="EMBL/GenBank/DDBJ databases">
        <title>Adiantum capillus-veneris genome.</title>
        <authorList>
            <person name="Fang Y."/>
            <person name="Liao Q."/>
        </authorList>
    </citation>
    <scope>NUCLEOTIDE SEQUENCE</scope>
    <source>
        <strain evidence="1">H3</strain>
        <tissue evidence="1">Leaf</tissue>
    </source>
</reference>
<evidence type="ECO:0000313" key="2">
    <source>
        <dbReference type="Proteomes" id="UP000886520"/>
    </source>
</evidence>